<evidence type="ECO:0000313" key="2">
    <source>
        <dbReference type="Proteomes" id="UP000250078"/>
    </source>
</evidence>
<name>A0ACC8ENA8_9PEZI</name>
<sequence>MRPRLITFLLSLNLSLVTSDSERLHAHLFSRSDICTENNSVDCDFSCMPLGSVCCKDGSGTFCPSGTVCDSDGCCPIGKRCTGPGGTMTYDVLTGTGSLPTSPPKTTGHGGAVFPQATGAAPAGWGRGSELSALLLMAGQLVLG</sequence>
<keyword evidence="2" id="KW-1185">Reference proteome</keyword>
<dbReference type="EMBL" id="KV748256">
    <property type="protein sequence ID" value="OCK87683.1"/>
    <property type="molecule type" value="Genomic_DNA"/>
</dbReference>
<evidence type="ECO:0000313" key="1">
    <source>
        <dbReference type="EMBL" id="OCK87683.1"/>
    </source>
</evidence>
<dbReference type="Proteomes" id="UP000250078">
    <property type="component" value="Unassembled WGS sequence"/>
</dbReference>
<protein>
    <submittedName>
        <fullName evidence="1">Uncharacterized protein</fullName>
    </submittedName>
</protein>
<proteinExistence type="predicted"/>
<accession>A0ACC8ENA8</accession>
<gene>
    <name evidence="1" type="ORF">K441DRAFT_670298</name>
</gene>
<reference evidence="1 2" key="1">
    <citation type="journal article" date="2016" name="Nat. Commun.">
        <title>Ectomycorrhizal ecology is imprinted in the genome of the dominant symbiotic fungus Cenococcum geophilum.</title>
        <authorList>
            <consortium name="DOE Joint Genome Institute"/>
            <person name="Peter M."/>
            <person name="Kohler A."/>
            <person name="Ohm R.A."/>
            <person name="Kuo A."/>
            <person name="Krutzmann J."/>
            <person name="Morin E."/>
            <person name="Arend M."/>
            <person name="Barry K.W."/>
            <person name="Binder M."/>
            <person name="Choi C."/>
            <person name="Clum A."/>
            <person name="Copeland A."/>
            <person name="Grisel N."/>
            <person name="Haridas S."/>
            <person name="Kipfer T."/>
            <person name="LaButti K."/>
            <person name="Lindquist E."/>
            <person name="Lipzen A."/>
            <person name="Maire R."/>
            <person name="Meier B."/>
            <person name="Mihaltcheva S."/>
            <person name="Molinier V."/>
            <person name="Murat C."/>
            <person name="Poggeler S."/>
            <person name="Quandt C.A."/>
            <person name="Sperisen C."/>
            <person name="Tritt A."/>
            <person name="Tisserant E."/>
            <person name="Crous P.W."/>
            <person name="Henrissat B."/>
            <person name="Nehls U."/>
            <person name="Egli S."/>
            <person name="Spatafora J.W."/>
            <person name="Grigoriev I.V."/>
            <person name="Martin F.M."/>
        </authorList>
    </citation>
    <scope>NUCLEOTIDE SEQUENCE [LARGE SCALE GENOMIC DNA]</scope>
    <source>
        <strain evidence="1 2">1.58</strain>
    </source>
</reference>
<organism evidence="1 2">
    <name type="scientific">Cenococcum geophilum 1.58</name>
    <dbReference type="NCBI Taxonomy" id="794803"/>
    <lineage>
        <taxon>Eukaryota</taxon>
        <taxon>Fungi</taxon>
        <taxon>Dikarya</taxon>
        <taxon>Ascomycota</taxon>
        <taxon>Pezizomycotina</taxon>
        <taxon>Dothideomycetes</taxon>
        <taxon>Pleosporomycetidae</taxon>
        <taxon>Gloniales</taxon>
        <taxon>Gloniaceae</taxon>
        <taxon>Cenococcum</taxon>
    </lineage>
</organism>